<evidence type="ECO:0008006" key="3">
    <source>
        <dbReference type="Google" id="ProtNLM"/>
    </source>
</evidence>
<dbReference type="EMBL" id="FXTU01000003">
    <property type="protein sequence ID" value="SMP21054.1"/>
    <property type="molecule type" value="Genomic_DNA"/>
</dbReference>
<protein>
    <recommendedName>
        <fullName evidence="3">SMI1/KNR4 family protein</fullName>
    </recommendedName>
</protein>
<dbReference type="AlphaFoldDB" id="A0AA45WPB2"/>
<proteinExistence type="predicted"/>
<dbReference type="Proteomes" id="UP001157946">
    <property type="component" value="Unassembled WGS sequence"/>
</dbReference>
<gene>
    <name evidence="1" type="ORF">SAMN06265361_103477</name>
</gene>
<accession>A0AA45WPB2</accession>
<evidence type="ECO:0000313" key="2">
    <source>
        <dbReference type="Proteomes" id="UP001157946"/>
    </source>
</evidence>
<sequence>MRQTTKFHTESFKLMGISPVYSPHRLQLITEKEAEINRTLPLALKELYAVEGVEEWFEDGNGDQLVPLQRIELETREYWELELGLKFLNLPDNIKANEGIYFFIECQGCWSWWVLLNGTEDPPVIVESLYDEAQILACEKLSDFIFANAWDVSLMDSPSFQTGEFSCEEAFLQILRAQCVEKPTTRLAFTVHRYRFGYKGCRLLLFEETGQLFMSADHEEAKSELMELINPFVQWERV</sequence>
<dbReference type="RefSeq" id="WP_154987181.1">
    <property type="nucleotide sequence ID" value="NZ_FXTU01000003.1"/>
</dbReference>
<reference evidence="1" key="1">
    <citation type="submission" date="2017-05" db="EMBL/GenBank/DDBJ databases">
        <authorList>
            <person name="Varghese N."/>
            <person name="Submissions S."/>
        </authorList>
    </citation>
    <scope>NUCLEOTIDE SEQUENCE</scope>
    <source>
        <strain evidence="1">DSM 45262</strain>
    </source>
</reference>
<name>A0AA45WPB2_9BACL</name>
<organism evidence="1 2">
    <name type="scientific">Laceyella tengchongensis</name>
    <dbReference type="NCBI Taxonomy" id="574699"/>
    <lineage>
        <taxon>Bacteria</taxon>
        <taxon>Bacillati</taxon>
        <taxon>Bacillota</taxon>
        <taxon>Bacilli</taxon>
        <taxon>Bacillales</taxon>
        <taxon>Thermoactinomycetaceae</taxon>
        <taxon>Laceyella</taxon>
    </lineage>
</organism>
<comment type="caution">
    <text evidence="1">The sequence shown here is derived from an EMBL/GenBank/DDBJ whole genome shotgun (WGS) entry which is preliminary data.</text>
</comment>
<keyword evidence="2" id="KW-1185">Reference proteome</keyword>
<evidence type="ECO:0000313" key="1">
    <source>
        <dbReference type="EMBL" id="SMP21054.1"/>
    </source>
</evidence>